<dbReference type="AlphaFoldDB" id="A0AAV2F2Q6"/>
<reference evidence="1 2" key="1">
    <citation type="submission" date="2024-04" db="EMBL/GenBank/DDBJ databases">
        <authorList>
            <person name="Fracassetti M."/>
        </authorList>
    </citation>
    <scope>NUCLEOTIDE SEQUENCE [LARGE SCALE GENOMIC DNA]</scope>
</reference>
<dbReference type="EMBL" id="OZ034819">
    <property type="protein sequence ID" value="CAL1392278.1"/>
    <property type="molecule type" value="Genomic_DNA"/>
</dbReference>
<protein>
    <submittedName>
        <fullName evidence="1">Uncharacterized protein</fullName>
    </submittedName>
</protein>
<evidence type="ECO:0000313" key="1">
    <source>
        <dbReference type="EMBL" id="CAL1392278.1"/>
    </source>
</evidence>
<proteinExistence type="predicted"/>
<evidence type="ECO:0000313" key="2">
    <source>
        <dbReference type="Proteomes" id="UP001497516"/>
    </source>
</evidence>
<sequence>MGTGTARREKRIRLIGRENGAGAAAGRVRAARRRQETAVGGFRCAALLPTVEGEGGLADSRWLGLGGDTHITHTAAFWGG</sequence>
<keyword evidence="2" id="KW-1185">Reference proteome</keyword>
<organism evidence="1 2">
    <name type="scientific">Linum trigynum</name>
    <dbReference type="NCBI Taxonomy" id="586398"/>
    <lineage>
        <taxon>Eukaryota</taxon>
        <taxon>Viridiplantae</taxon>
        <taxon>Streptophyta</taxon>
        <taxon>Embryophyta</taxon>
        <taxon>Tracheophyta</taxon>
        <taxon>Spermatophyta</taxon>
        <taxon>Magnoliopsida</taxon>
        <taxon>eudicotyledons</taxon>
        <taxon>Gunneridae</taxon>
        <taxon>Pentapetalae</taxon>
        <taxon>rosids</taxon>
        <taxon>fabids</taxon>
        <taxon>Malpighiales</taxon>
        <taxon>Linaceae</taxon>
        <taxon>Linum</taxon>
    </lineage>
</organism>
<dbReference type="Proteomes" id="UP001497516">
    <property type="component" value="Chromosome 6"/>
</dbReference>
<gene>
    <name evidence="1" type="ORF">LTRI10_LOCUS32939</name>
</gene>
<name>A0AAV2F2Q6_9ROSI</name>
<accession>A0AAV2F2Q6</accession>